<feature type="transmembrane region" description="Helical" evidence="1">
    <location>
        <begin position="134"/>
        <end position="153"/>
    </location>
</feature>
<gene>
    <name evidence="2" type="ORF">ASJ80_05270</name>
</gene>
<comment type="caution">
    <text evidence="2">The sequence shown here is derived from an EMBL/GenBank/DDBJ whole genome shotgun (WGS) entry which is preliminary data.</text>
</comment>
<keyword evidence="1" id="KW-0812">Transmembrane</keyword>
<evidence type="ECO:0000313" key="3">
    <source>
        <dbReference type="Proteomes" id="UP000217784"/>
    </source>
</evidence>
<feature type="transmembrane region" description="Helical" evidence="1">
    <location>
        <begin position="6"/>
        <end position="22"/>
    </location>
</feature>
<evidence type="ECO:0000256" key="1">
    <source>
        <dbReference type="SAM" id="Phobius"/>
    </source>
</evidence>
<proteinExistence type="predicted"/>
<evidence type="ECO:0008006" key="4">
    <source>
        <dbReference type="Google" id="ProtNLM"/>
    </source>
</evidence>
<keyword evidence="1" id="KW-1133">Transmembrane helix</keyword>
<dbReference type="Pfam" id="PF20589">
    <property type="entry name" value="DUF6790"/>
    <property type="match status" value="1"/>
</dbReference>
<reference evidence="2 3" key="1">
    <citation type="journal article" date="2017" name="BMC Genomics">
        <title>Genomic analysis of methanogenic archaea reveals a shift towards energy conservation.</title>
        <authorList>
            <person name="Gilmore S.P."/>
            <person name="Henske J.K."/>
            <person name="Sexton J.A."/>
            <person name="Solomon K.V."/>
            <person name="Seppala S."/>
            <person name="Yoo J.I."/>
            <person name="Huyett L.M."/>
            <person name="Pressman A."/>
            <person name="Cogan J.Z."/>
            <person name="Kivenson V."/>
            <person name="Peng X."/>
            <person name="Tan Y."/>
            <person name="Valentine D.L."/>
            <person name="O'Malley M.A."/>
        </authorList>
    </citation>
    <scope>NUCLEOTIDE SEQUENCE [LARGE SCALE GENOMIC DNA]</scope>
    <source>
        <strain evidence="2 3">M.o.H.</strain>
    </source>
</reference>
<dbReference type="InterPro" id="IPR046740">
    <property type="entry name" value="DUF6790"/>
</dbReference>
<name>A0A2A2H4Q0_METBR</name>
<protein>
    <recommendedName>
        <fullName evidence="4">Integral membrane protein</fullName>
    </recommendedName>
</protein>
<feature type="transmembrane region" description="Helical" evidence="1">
    <location>
        <begin position="99"/>
        <end position="122"/>
    </location>
</feature>
<feature type="transmembrane region" description="Helical" evidence="1">
    <location>
        <begin position="34"/>
        <end position="67"/>
    </location>
</feature>
<accession>A0A2A2H4Q0</accession>
<sequence>MEMIYIFLMVTLIGAVLHLFLSKTRTKNRIFEVFLLWFLVVMVGIGSIWAFMGHVFFADMVAAAIGWPAGSPFQFEVGIANLSYGILGLLCWKFRDNFWTAAVIAISTFYLGDAYGHIANIMQTGNIAAGNAGYALYADILVPLVLICLLIAYKATFKKPNELIEQEDDYLPKST</sequence>
<keyword evidence="1" id="KW-0472">Membrane</keyword>
<organism evidence="2 3">
    <name type="scientific">Methanobacterium bryantii</name>
    <dbReference type="NCBI Taxonomy" id="2161"/>
    <lineage>
        <taxon>Archaea</taxon>
        <taxon>Methanobacteriati</taxon>
        <taxon>Methanobacteriota</taxon>
        <taxon>Methanomada group</taxon>
        <taxon>Methanobacteria</taxon>
        <taxon>Methanobacteriales</taxon>
        <taxon>Methanobacteriaceae</taxon>
        <taxon>Methanobacterium</taxon>
    </lineage>
</organism>
<evidence type="ECO:0000313" key="2">
    <source>
        <dbReference type="EMBL" id="PAV04263.1"/>
    </source>
</evidence>
<dbReference type="Proteomes" id="UP000217784">
    <property type="component" value="Unassembled WGS sequence"/>
</dbReference>
<dbReference type="EMBL" id="LMVM01000023">
    <property type="protein sequence ID" value="PAV04263.1"/>
    <property type="molecule type" value="Genomic_DNA"/>
</dbReference>
<feature type="transmembrane region" description="Helical" evidence="1">
    <location>
        <begin position="73"/>
        <end position="92"/>
    </location>
</feature>
<keyword evidence="3" id="KW-1185">Reference proteome</keyword>
<dbReference type="AlphaFoldDB" id="A0A2A2H4Q0"/>